<evidence type="ECO:0000313" key="9">
    <source>
        <dbReference type="EMBL" id="SVE79770.1"/>
    </source>
</evidence>
<gene>
    <name evidence="9" type="primary">EOG090X0E8U</name>
</gene>
<proteinExistence type="evidence at transcript level"/>
<dbReference type="PANTHER" id="PTHR21738">
    <property type="entry name" value="RIBOSOMAL RNA PROCESSING PROTEIN 36 HOMOLOG"/>
    <property type="match status" value="1"/>
</dbReference>
<evidence type="ECO:0000256" key="1">
    <source>
        <dbReference type="ARBA" id="ARBA00004604"/>
    </source>
</evidence>
<reference evidence="9" key="1">
    <citation type="submission" date="2018-08" db="EMBL/GenBank/DDBJ databases">
        <authorList>
            <person name="Cornetti L."/>
        </authorList>
    </citation>
    <scope>NUCLEOTIDE SEQUENCE</scope>
    <source>
        <strain evidence="9">CA-CH-1</strain>
    </source>
</reference>
<dbReference type="Pfam" id="PF06102">
    <property type="entry name" value="RRP36"/>
    <property type="match status" value="1"/>
</dbReference>
<feature type="region of interest" description="Disordered" evidence="8">
    <location>
        <begin position="1"/>
        <end position="38"/>
    </location>
</feature>
<feature type="coiled-coil region" evidence="7">
    <location>
        <begin position="200"/>
        <end position="239"/>
    </location>
</feature>
<evidence type="ECO:0000256" key="7">
    <source>
        <dbReference type="SAM" id="Coils"/>
    </source>
</evidence>
<accession>A0A4Y7MDI9</accession>
<organism evidence="9">
    <name type="scientific">Daphnia magna</name>
    <dbReference type="NCBI Taxonomy" id="35525"/>
    <lineage>
        <taxon>Eukaryota</taxon>
        <taxon>Metazoa</taxon>
        <taxon>Ecdysozoa</taxon>
        <taxon>Arthropoda</taxon>
        <taxon>Crustacea</taxon>
        <taxon>Branchiopoda</taxon>
        <taxon>Diplostraca</taxon>
        <taxon>Cladocera</taxon>
        <taxon>Anomopoda</taxon>
        <taxon>Daphniidae</taxon>
        <taxon>Daphnia</taxon>
    </lineage>
</organism>
<keyword evidence="6" id="KW-0687">Ribonucleoprotein</keyword>
<feature type="compositionally biased region" description="Basic and acidic residues" evidence="8">
    <location>
        <begin position="1"/>
        <end position="11"/>
    </location>
</feature>
<name>A0A4Y7MDI9_9CRUS</name>
<evidence type="ECO:0000256" key="4">
    <source>
        <dbReference type="ARBA" id="ARBA00022552"/>
    </source>
</evidence>
<keyword evidence="3 6" id="KW-0690">Ribosome biogenesis</keyword>
<comment type="subunit">
    <text evidence="6">Associates with 90S and pre-40S pre-ribosomal particles.</text>
</comment>
<keyword evidence="4 6" id="KW-0698">rRNA processing</keyword>
<dbReference type="GO" id="GO:0030686">
    <property type="term" value="C:90S preribosome"/>
    <property type="evidence" value="ECO:0007669"/>
    <property type="project" value="TreeGrafter"/>
</dbReference>
<dbReference type="AlphaFoldDB" id="A0A4Y7MDI9"/>
<dbReference type="PANTHER" id="PTHR21738:SF0">
    <property type="entry name" value="RIBOSOMAL RNA PROCESSING PROTEIN 36 HOMOLOG"/>
    <property type="match status" value="1"/>
</dbReference>
<protein>
    <recommendedName>
        <fullName evidence="6">rRNA biogenesis protein RRP36</fullName>
    </recommendedName>
</protein>
<dbReference type="OrthoDB" id="448446at2759"/>
<dbReference type="InterPro" id="IPR009292">
    <property type="entry name" value="RRP36"/>
</dbReference>
<keyword evidence="7" id="KW-0175">Coiled coil</keyword>
<dbReference type="GO" id="GO:0000462">
    <property type="term" value="P:maturation of SSU-rRNA from tricistronic rRNA transcript (SSU-rRNA, 5.8S rRNA, LSU-rRNA)"/>
    <property type="evidence" value="ECO:0007669"/>
    <property type="project" value="TreeGrafter"/>
</dbReference>
<evidence type="ECO:0000256" key="3">
    <source>
        <dbReference type="ARBA" id="ARBA00022517"/>
    </source>
</evidence>
<feature type="region of interest" description="Disordered" evidence="8">
    <location>
        <begin position="268"/>
        <end position="294"/>
    </location>
</feature>
<keyword evidence="5 6" id="KW-0539">Nucleus</keyword>
<feature type="compositionally biased region" description="Basic and acidic residues" evidence="8">
    <location>
        <begin position="282"/>
        <end position="294"/>
    </location>
</feature>
<comment type="subcellular location">
    <subcellularLocation>
        <location evidence="1 6">Nucleus</location>
        <location evidence="1 6">Nucleolus</location>
    </subcellularLocation>
</comment>
<comment type="similarity">
    <text evidence="2 6">Belongs to the RRP36 family.</text>
</comment>
<evidence type="ECO:0000256" key="8">
    <source>
        <dbReference type="SAM" id="MobiDB-lite"/>
    </source>
</evidence>
<feature type="region of interest" description="Disordered" evidence="8">
    <location>
        <begin position="115"/>
        <end position="138"/>
    </location>
</feature>
<dbReference type="GO" id="GO:0005730">
    <property type="term" value="C:nucleolus"/>
    <property type="evidence" value="ECO:0007669"/>
    <property type="project" value="UniProtKB-SubCell"/>
</dbReference>
<evidence type="ECO:0000256" key="5">
    <source>
        <dbReference type="ARBA" id="ARBA00023242"/>
    </source>
</evidence>
<dbReference type="EMBL" id="LR010151">
    <property type="protein sequence ID" value="SVE79770.1"/>
    <property type="molecule type" value="mRNA"/>
</dbReference>
<feature type="compositionally biased region" description="Basic and acidic residues" evidence="8">
    <location>
        <begin position="117"/>
        <end position="138"/>
    </location>
</feature>
<feature type="compositionally biased region" description="Acidic residues" evidence="8">
    <location>
        <begin position="13"/>
        <end position="36"/>
    </location>
</feature>
<comment type="function">
    <text evidence="6">Component of the 90S pre-ribosome involved in the maturation of rRNAs. Required for early cleavages of the pre-RNAs in the 40S ribosomal subunit maturation pathway.</text>
</comment>
<sequence length="294" mass="35156">MSKNWEVKNIVEEASDTEESEEEQKDEESFEDDELSGLDIPEAKLPILRSIVSKGKAVANDGQQYFQKNERSEDADKLAIREELSNLTFEELQKLKEKIGSKKFNLTLTGVKKKPQVKTDFKRANPNRPREISSKSRRIETKVAIQVPKVFRSDPRFDNLCGEFRERSFYRNYDFVNKMKEDEVKKLKEELQEETQPRRIEKIKYLIQRMENQIRAEKKRKLEEEKQEEEKRITIEALKEGKSPYFATKWARKERDLKEKFESLKEDGRLNQYMAKKRKHNAQRDRRHMPSEQY</sequence>
<evidence type="ECO:0000256" key="6">
    <source>
        <dbReference type="RuleBase" id="RU368027"/>
    </source>
</evidence>
<evidence type="ECO:0000256" key="2">
    <source>
        <dbReference type="ARBA" id="ARBA00009418"/>
    </source>
</evidence>